<keyword evidence="2" id="KW-0808">Transferase</keyword>
<dbReference type="RefSeq" id="WP_169103328.1">
    <property type="nucleotide sequence ID" value="NZ_JABBVZ010000254.1"/>
</dbReference>
<evidence type="ECO:0000313" key="3">
    <source>
        <dbReference type="Proteomes" id="UP000533476"/>
    </source>
</evidence>
<dbReference type="Proteomes" id="UP000533476">
    <property type="component" value="Unassembled WGS sequence"/>
</dbReference>
<feature type="domain" description="N-acetyltransferase" evidence="1">
    <location>
        <begin position="2"/>
        <end position="123"/>
    </location>
</feature>
<dbReference type="GO" id="GO:0016747">
    <property type="term" value="F:acyltransferase activity, transferring groups other than amino-acyl groups"/>
    <property type="evidence" value="ECO:0007669"/>
    <property type="project" value="InterPro"/>
</dbReference>
<dbReference type="AlphaFoldDB" id="A0A7Y0L967"/>
<proteinExistence type="predicted"/>
<keyword evidence="3" id="KW-1185">Reference proteome</keyword>
<dbReference type="PROSITE" id="PS51186">
    <property type="entry name" value="GNAT"/>
    <property type="match status" value="1"/>
</dbReference>
<dbReference type="InterPro" id="IPR000182">
    <property type="entry name" value="GNAT_dom"/>
</dbReference>
<evidence type="ECO:0000259" key="1">
    <source>
        <dbReference type="PROSITE" id="PS51186"/>
    </source>
</evidence>
<gene>
    <name evidence="2" type="ORF">HIJ39_22840</name>
</gene>
<dbReference type="EMBL" id="JABBVZ010000254">
    <property type="protein sequence ID" value="NMP25136.1"/>
    <property type="molecule type" value="Genomic_DNA"/>
</dbReference>
<protein>
    <submittedName>
        <fullName evidence="2">GNAT family N-acetyltransferase</fullName>
    </submittedName>
</protein>
<sequence length="123" mass="13752">MLAIQEVERDDFEVVWPLLTHAMGAANDAPKVLWQERYQKHPAYQLWVLKDRGRPVGVIGVLLADPTEITHIVVEPDDRGRGHGAILVTGVRQSKLGLATWYTETDDDAVGFYVRLAGTEACR</sequence>
<dbReference type="CDD" id="cd04301">
    <property type="entry name" value="NAT_SF"/>
    <property type="match status" value="1"/>
</dbReference>
<comment type="caution">
    <text evidence="2">The sequence shown here is derived from an EMBL/GenBank/DDBJ whole genome shotgun (WGS) entry which is preliminary data.</text>
</comment>
<name>A0A7Y0L967_9FIRM</name>
<accession>A0A7Y0L967</accession>
<dbReference type="InterPro" id="IPR016181">
    <property type="entry name" value="Acyl_CoA_acyltransferase"/>
</dbReference>
<organism evidence="2 3">
    <name type="scientific">Sulfobacillus harzensis</name>
    <dbReference type="NCBI Taxonomy" id="2729629"/>
    <lineage>
        <taxon>Bacteria</taxon>
        <taxon>Bacillati</taxon>
        <taxon>Bacillota</taxon>
        <taxon>Clostridia</taxon>
        <taxon>Eubacteriales</taxon>
        <taxon>Clostridiales Family XVII. Incertae Sedis</taxon>
        <taxon>Sulfobacillus</taxon>
    </lineage>
</organism>
<dbReference type="Gene3D" id="3.40.630.30">
    <property type="match status" value="1"/>
</dbReference>
<evidence type="ECO:0000313" key="2">
    <source>
        <dbReference type="EMBL" id="NMP25136.1"/>
    </source>
</evidence>
<dbReference type="SUPFAM" id="SSF55729">
    <property type="entry name" value="Acyl-CoA N-acyltransferases (Nat)"/>
    <property type="match status" value="1"/>
</dbReference>
<reference evidence="2 3" key="1">
    <citation type="submission" date="2020-04" db="EMBL/GenBank/DDBJ databases">
        <authorList>
            <person name="Zhang R."/>
            <person name="Schippers A."/>
        </authorList>
    </citation>
    <scope>NUCLEOTIDE SEQUENCE [LARGE SCALE GENOMIC DNA]</scope>
    <source>
        <strain evidence="2 3">DSM 109850</strain>
    </source>
</reference>
<dbReference type="Pfam" id="PF13508">
    <property type="entry name" value="Acetyltransf_7"/>
    <property type="match status" value="1"/>
</dbReference>